<dbReference type="AlphaFoldDB" id="A0A2N7VFL6"/>
<organism evidence="5 6">
    <name type="scientific">Trinickia soli</name>
    <dbReference type="NCBI Taxonomy" id="380675"/>
    <lineage>
        <taxon>Bacteria</taxon>
        <taxon>Pseudomonadati</taxon>
        <taxon>Pseudomonadota</taxon>
        <taxon>Betaproteobacteria</taxon>
        <taxon>Burkholderiales</taxon>
        <taxon>Burkholderiaceae</taxon>
        <taxon>Trinickia</taxon>
    </lineage>
</organism>
<dbReference type="SUPFAM" id="SSF63829">
    <property type="entry name" value="Calcium-dependent phosphotriesterase"/>
    <property type="match status" value="1"/>
</dbReference>
<feature type="binding site" evidence="3">
    <location>
        <position position="109"/>
    </location>
    <ligand>
        <name>substrate</name>
    </ligand>
</feature>
<keyword evidence="3" id="KW-0862">Zinc</keyword>
<name>A0A2N7VFL6_9BURK</name>
<reference evidence="5 6" key="1">
    <citation type="submission" date="2018-01" db="EMBL/GenBank/DDBJ databases">
        <title>Whole genome analyses suggest that Burkholderia sensu lato contains two further novel genera in the rhizoxinica-symbiotica group Mycetohabitans gen. nov., and Trinickia gen. nov.: implications for the evolution of diazotrophy and nodulation in the Burkholderiaceae.</title>
        <authorList>
            <person name="Estrada-de los Santos P."/>
            <person name="Palmer M."/>
            <person name="Chavez-Ramirez B."/>
            <person name="Beukes C."/>
            <person name="Steenkamp E.T."/>
            <person name="Hirsch A.M."/>
            <person name="Manyaka P."/>
            <person name="Maluk M."/>
            <person name="Lafos M."/>
            <person name="Crook M."/>
            <person name="Gross E."/>
            <person name="Simon M.F."/>
            <person name="Bueno dos Reis Junior F."/>
            <person name="Poole P.S."/>
            <person name="Venter S.N."/>
            <person name="James E.K."/>
        </authorList>
    </citation>
    <scope>NUCLEOTIDE SEQUENCE [LARGE SCALE GENOMIC DNA]</scope>
    <source>
        <strain evidence="5 6">GP25-8</strain>
    </source>
</reference>
<comment type="similarity">
    <text evidence="1">Belongs to the SMP-30/CGR1 family.</text>
</comment>
<dbReference type="GO" id="GO:0004341">
    <property type="term" value="F:gluconolactonase activity"/>
    <property type="evidence" value="ECO:0007669"/>
    <property type="project" value="TreeGrafter"/>
</dbReference>
<evidence type="ECO:0000256" key="1">
    <source>
        <dbReference type="ARBA" id="ARBA00008853"/>
    </source>
</evidence>
<dbReference type="InterPro" id="IPR005511">
    <property type="entry name" value="SMP-30"/>
</dbReference>
<evidence type="ECO:0000313" key="5">
    <source>
        <dbReference type="EMBL" id="PMS15937.1"/>
    </source>
</evidence>
<feature type="binding site" evidence="3">
    <location>
        <position position="107"/>
    </location>
    <ligand>
        <name>substrate</name>
    </ligand>
</feature>
<dbReference type="InterPro" id="IPR011042">
    <property type="entry name" value="6-blade_b-propeller_TolB-like"/>
</dbReference>
<proteinExistence type="inferred from homology"/>
<comment type="caution">
    <text evidence="5">The sequence shown here is derived from an EMBL/GenBank/DDBJ whole genome shotgun (WGS) entry which is preliminary data.</text>
</comment>
<protein>
    <submittedName>
        <fullName evidence="5">Gluconolactonase</fullName>
    </submittedName>
</protein>
<dbReference type="PANTHER" id="PTHR10907">
    <property type="entry name" value="REGUCALCIN"/>
    <property type="match status" value="1"/>
</dbReference>
<evidence type="ECO:0000259" key="4">
    <source>
        <dbReference type="Pfam" id="PF08450"/>
    </source>
</evidence>
<dbReference type="PANTHER" id="PTHR10907:SF47">
    <property type="entry name" value="REGUCALCIN"/>
    <property type="match status" value="1"/>
</dbReference>
<dbReference type="GO" id="GO:0005509">
    <property type="term" value="F:calcium ion binding"/>
    <property type="evidence" value="ECO:0007669"/>
    <property type="project" value="TreeGrafter"/>
</dbReference>
<dbReference type="PRINTS" id="PR01790">
    <property type="entry name" value="SMP30FAMILY"/>
</dbReference>
<dbReference type="GO" id="GO:0019853">
    <property type="term" value="P:L-ascorbic acid biosynthetic process"/>
    <property type="evidence" value="ECO:0007669"/>
    <property type="project" value="TreeGrafter"/>
</dbReference>
<dbReference type="EMBL" id="PNYB01000040">
    <property type="protein sequence ID" value="PMS15937.1"/>
    <property type="molecule type" value="Genomic_DNA"/>
</dbReference>
<dbReference type="Pfam" id="PF08450">
    <property type="entry name" value="SGL"/>
    <property type="match status" value="1"/>
</dbReference>
<feature type="binding site" evidence="3">
    <location>
        <position position="212"/>
    </location>
    <ligand>
        <name>a divalent metal cation</name>
        <dbReference type="ChEBI" id="CHEBI:60240"/>
    </ligand>
</feature>
<feature type="binding site" evidence="3">
    <location>
        <position position="127"/>
    </location>
    <ligand>
        <name>substrate</name>
    </ligand>
</feature>
<dbReference type="Gene3D" id="2.120.10.30">
    <property type="entry name" value="TolB, C-terminal domain"/>
    <property type="match status" value="1"/>
</dbReference>
<dbReference type="Proteomes" id="UP000235347">
    <property type="component" value="Unassembled WGS sequence"/>
</dbReference>
<evidence type="ECO:0000256" key="2">
    <source>
        <dbReference type="PIRSR" id="PIRSR605511-1"/>
    </source>
</evidence>
<keyword evidence="6" id="KW-1185">Reference proteome</keyword>
<feature type="domain" description="SMP-30/Gluconolactonase/LRE-like region" evidence="4">
    <location>
        <begin position="17"/>
        <end position="270"/>
    </location>
</feature>
<gene>
    <name evidence="5" type="ORF">C0Z19_26725</name>
</gene>
<feature type="active site" description="Proton donor/acceptor" evidence="2">
    <location>
        <position position="212"/>
    </location>
</feature>
<feature type="binding site" evidence="3">
    <location>
        <position position="19"/>
    </location>
    <ligand>
        <name>a divalent metal cation</name>
        <dbReference type="ChEBI" id="CHEBI:60240"/>
    </ligand>
</feature>
<evidence type="ECO:0000313" key="6">
    <source>
        <dbReference type="Proteomes" id="UP000235347"/>
    </source>
</evidence>
<dbReference type="InterPro" id="IPR013658">
    <property type="entry name" value="SGL"/>
</dbReference>
<dbReference type="RefSeq" id="WP_102612852.1">
    <property type="nucleotide sequence ID" value="NZ_CADIKD010000035.1"/>
</dbReference>
<keyword evidence="3" id="KW-0479">Metal-binding</keyword>
<comment type="cofactor">
    <cofactor evidence="3">
        <name>Zn(2+)</name>
        <dbReference type="ChEBI" id="CHEBI:29105"/>
    </cofactor>
    <text evidence="3">Binds 1 divalent metal cation per subunit.</text>
</comment>
<accession>A0A2N7VFL6</accession>
<evidence type="ECO:0000256" key="3">
    <source>
        <dbReference type="PIRSR" id="PIRSR605511-2"/>
    </source>
</evidence>
<feature type="binding site" evidence="3">
    <location>
        <position position="158"/>
    </location>
    <ligand>
        <name>a divalent metal cation</name>
        <dbReference type="ChEBI" id="CHEBI:60240"/>
    </ligand>
</feature>
<sequence length="315" mass="34114">MTGTVSLERIGEMRCGVGECPIWHASEAALYWTDIVERTLWRWDASTDRTHAWTLPEMAGSFALVAEGGLALAMETGIYLMQHPEPGAPIVSEECLAMVSHASEGMRFNDGRCDRQGRFLAGTMVCDNALARAHGRLYRLDAGRRKLQTLCDGLIVPNGLAFSPDGRTMYMSDSHPSRRIIWSFDYDVDDGVPHGQRVFVEMPEQAGLGRPDGAAVDADGCYWICGNDGGVVHRFTPAGELARSIAVPVAKPAMCAFGGARLDTLFVTSIRLDGDPLSGATFALDVGVKGLPEPMLRLPDEVSEAGRRQGGGRKM</sequence>